<accession>A0A0A9AF63</accession>
<evidence type="ECO:0000256" key="1">
    <source>
        <dbReference type="SAM" id="MobiDB-lite"/>
    </source>
</evidence>
<feature type="compositionally biased region" description="Basic residues" evidence="1">
    <location>
        <begin position="102"/>
        <end position="121"/>
    </location>
</feature>
<proteinExistence type="predicted"/>
<sequence>MIGKENMLLQSNNSECGPGWSSAATCLSPDGFVDVPEDVRLDDVQAAVLGLLDQPRPHVGGAPRVVDGAGDEHAPHAVDDQSAVVVRHVHRRRDTREAEQQRRRHRKKQRRRGRHYRRRPRVKEESTRRPLGRGVRCTS</sequence>
<dbReference type="EMBL" id="GBRH01252178">
    <property type="protein sequence ID" value="JAD45717.1"/>
    <property type="molecule type" value="Transcribed_RNA"/>
</dbReference>
<feature type="region of interest" description="Disordered" evidence="1">
    <location>
        <begin position="54"/>
        <end position="139"/>
    </location>
</feature>
<evidence type="ECO:0000313" key="2">
    <source>
        <dbReference type="EMBL" id="JAD45717.1"/>
    </source>
</evidence>
<feature type="compositionally biased region" description="Basic and acidic residues" evidence="1">
    <location>
        <begin position="70"/>
        <end position="79"/>
    </location>
</feature>
<name>A0A0A9AF63_ARUDO</name>
<protein>
    <submittedName>
        <fullName evidence="2">Uncharacterized protein</fullName>
    </submittedName>
</protein>
<organism evidence="2">
    <name type="scientific">Arundo donax</name>
    <name type="common">Giant reed</name>
    <name type="synonym">Donax arundinaceus</name>
    <dbReference type="NCBI Taxonomy" id="35708"/>
    <lineage>
        <taxon>Eukaryota</taxon>
        <taxon>Viridiplantae</taxon>
        <taxon>Streptophyta</taxon>
        <taxon>Embryophyta</taxon>
        <taxon>Tracheophyta</taxon>
        <taxon>Spermatophyta</taxon>
        <taxon>Magnoliopsida</taxon>
        <taxon>Liliopsida</taxon>
        <taxon>Poales</taxon>
        <taxon>Poaceae</taxon>
        <taxon>PACMAD clade</taxon>
        <taxon>Arundinoideae</taxon>
        <taxon>Arundineae</taxon>
        <taxon>Arundo</taxon>
    </lineage>
</organism>
<dbReference type="AlphaFoldDB" id="A0A0A9AF63"/>
<reference evidence="2" key="1">
    <citation type="submission" date="2014-09" db="EMBL/GenBank/DDBJ databases">
        <authorList>
            <person name="Magalhaes I.L.F."/>
            <person name="Oliveira U."/>
            <person name="Santos F.R."/>
            <person name="Vidigal T.H.D.A."/>
            <person name="Brescovit A.D."/>
            <person name="Santos A.J."/>
        </authorList>
    </citation>
    <scope>NUCLEOTIDE SEQUENCE</scope>
    <source>
        <tissue evidence="2">Shoot tissue taken approximately 20 cm above the soil surface</tissue>
    </source>
</reference>
<reference evidence="2" key="2">
    <citation type="journal article" date="2015" name="Data Brief">
        <title>Shoot transcriptome of the giant reed, Arundo donax.</title>
        <authorList>
            <person name="Barrero R.A."/>
            <person name="Guerrero F.D."/>
            <person name="Moolhuijzen P."/>
            <person name="Goolsby J.A."/>
            <person name="Tidwell J."/>
            <person name="Bellgard S.E."/>
            <person name="Bellgard M.I."/>
        </authorList>
    </citation>
    <scope>NUCLEOTIDE SEQUENCE</scope>
    <source>
        <tissue evidence="2">Shoot tissue taken approximately 20 cm above the soil surface</tissue>
    </source>
</reference>